<organism evidence="1 2">
    <name type="scientific">Rubellicoccus peritrichatus</name>
    <dbReference type="NCBI Taxonomy" id="3080537"/>
    <lineage>
        <taxon>Bacteria</taxon>
        <taxon>Pseudomonadati</taxon>
        <taxon>Verrucomicrobiota</taxon>
        <taxon>Opitutia</taxon>
        <taxon>Puniceicoccales</taxon>
        <taxon>Cerasicoccaceae</taxon>
        <taxon>Rubellicoccus</taxon>
    </lineage>
</organism>
<sequence length="364" mass="41396">MNKIILPRCLKRIKPIILTLPILIQLGCSTSSMDTVTEYKKAEDSLLILQKENLELGILADVGGRVVLLREAGGENLLKSDPTLWNEAAVDRFSPGDEPVWKEYGGHIVWLAPQSDWWNHQTEFPQMKDKDWPPDPYIIYGKYDVVESSPAYAKLIGPNSPVSGMRLIKEYWVEADQTVRLRVTAENIRDEPVNWGIWTTTRFPGETRSYLPLDPRQDPEFSFKGSFADSKNPLPYRIVNGFFTFSIDEPVPAGMEGWSNKVFATSLDGWLAAFPGKKAFIKRADTRFANQVHEEHGFAEIYNNVPANQGGWSLLELELHGPYSKIFPRDSISVEEVWHVFDYDGACDALDQSVFLWQISKQLK</sequence>
<dbReference type="AlphaFoldDB" id="A0AAQ3LFY1"/>
<dbReference type="Proteomes" id="UP001304300">
    <property type="component" value="Chromosome"/>
</dbReference>
<evidence type="ECO:0000313" key="2">
    <source>
        <dbReference type="Proteomes" id="UP001304300"/>
    </source>
</evidence>
<protein>
    <submittedName>
        <fullName evidence="1">DUF4380 domain-containing protein</fullName>
    </submittedName>
</protein>
<gene>
    <name evidence="1" type="ORF">RZN69_22370</name>
</gene>
<reference evidence="1 2" key="1">
    <citation type="submission" date="2023-10" db="EMBL/GenBank/DDBJ databases">
        <title>Rubellicoccus peritrichatus gen. nov., sp. nov., isolated from an algae of coral reef tank.</title>
        <authorList>
            <person name="Luo J."/>
        </authorList>
    </citation>
    <scope>NUCLEOTIDE SEQUENCE [LARGE SCALE GENOMIC DNA]</scope>
    <source>
        <strain evidence="1 2">CR14</strain>
    </source>
</reference>
<evidence type="ECO:0000313" key="1">
    <source>
        <dbReference type="EMBL" id="WOO41374.1"/>
    </source>
</evidence>
<accession>A0AAQ3LFY1</accession>
<keyword evidence="2" id="KW-1185">Reference proteome</keyword>
<dbReference type="RefSeq" id="WP_317833857.1">
    <property type="nucleotide sequence ID" value="NZ_CP136920.1"/>
</dbReference>
<dbReference type="InterPro" id="IPR025488">
    <property type="entry name" value="DUF4380"/>
</dbReference>
<dbReference type="Pfam" id="PF14315">
    <property type="entry name" value="DUF4380"/>
    <property type="match status" value="1"/>
</dbReference>
<name>A0AAQ3LFY1_9BACT</name>
<dbReference type="EMBL" id="CP136920">
    <property type="protein sequence ID" value="WOO41374.1"/>
    <property type="molecule type" value="Genomic_DNA"/>
</dbReference>
<proteinExistence type="predicted"/>